<accession>L0F5S0</accession>
<keyword evidence="2" id="KW-1185">Reference proteome</keyword>
<dbReference type="eggNOG" id="ENOG503479R">
    <property type="taxonomic scope" value="Bacteria"/>
</dbReference>
<dbReference type="KEGG" id="ddl:Desdi_0783"/>
<dbReference type="Proteomes" id="UP000010797">
    <property type="component" value="Chromosome"/>
</dbReference>
<reference evidence="2" key="1">
    <citation type="submission" date="2012-02" db="EMBL/GenBank/DDBJ databases">
        <title>Complete sequence of Desulfitobacterium dichloroeliminans LMG P-21439.</title>
        <authorList>
            <person name="Lucas S."/>
            <person name="Han J."/>
            <person name="Lapidus A."/>
            <person name="Cheng J.-F."/>
            <person name="Goodwin L."/>
            <person name="Pitluck S."/>
            <person name="Peters L."/>
            <person name="Ovchinnikova G."/>
            <person name="Teshima H."/>
            <person name="Detter J.C."/>
            <person name="Han C."/>
            <person name="Tapia R."/>
            <person name="Land M."/>
            <person name="Hauser L."/>
            <person name="Kyrpides N."/>
            <person name="Ivanova N."/>
            <person name="Pagani I."/>
            <person name="Kruse T."/>
            <person name="de Vos W.M."/>
            <person name="Boon N."/>
            <person name="Smidt H."/>
            <person name="Woyke T."/>
        </authorList>
    </citation>
    <scope>NUCLEOTIDE SEQUENCE [LARGE SCALE GENOMIC DNA]</scope>
    <source>
        <strain evidence="2">LMG P-21439 / DCA1</strain>
    </source>
</reference>
<dbReference type="AlphaFoldDB" id="L0F5S0"/>
<dbReference type="Gene3D" id="3.30.70.120">
    <property type="match status" value="1"/>
</dbReference>
<sequence length="104" mass="11306">MSNDLSGLVFLTLIAGRKQKDALLEALPEAGGRLVNIVYGKGTVNTSHLKCLLGFVTEEDKVVITCLLPGEKTDAVLEMLIKKFNFDKQNTGIAFTIPVEKLSI</sequence>
<dbReference type="STRING" id="871963.Desdi_0783"/>
<dbReference type="OrthoDB" id="9803021at2"/>
<dbReference type="HOGENOM" id="CLU_2192759_0_0_9"/>
<dbReference type="RefSeq" id="WP_015261309.1">
    <property type="nucleotide sequence ID" value="NC_019903.1"/>
</dbReference>
<evidence type="ECO:0000313" key="2">
    <source>
        <dbReference type="Proteomes" id="UP000010797"/>
    </source>
</evidence>
<dbReference type="InterPro" id="IPR015867">
    <property type="entry name" value="N-reg_PII/ATP_PRibTrfase_C"/>
</dbReference>
<protein>
    <recommendedName>
        <fullName evidence="3">Nitrogen regulatory protein PII</fullName>
    </recommendedName>
</protein>
<proteinExistence type="predicted"/>
<evidence type="ECO:0008006" key="3">
    <source>
        <dbReference type="Google" id="ProtNLM"/>
    </source>
</evidence>
<dbReference type="InterPro" id="IPR011322">
    <property type="entry name" value="N-reg_PII-like_a/b"/>
</dbReference>
<dbReference type="SUPFAM" id="SSF54913">
    <property type="entry name" value="GlnB-like"/>
    <property type="match status" value="1"/>
</dbReference>
<dbReference type="EMBL" id="CP003344">
    <property type="protein sequence ID" value="AGA68308.1"/>
    <property type="molecule type" value="Genomic_DNA"/>
</dbReference>
<evidence type="ECO:0000313" key="1">
    <source>
        <dbReference type="EMBL" id="AGA68308.1"/>
    </source>
</evidence>
<name>L0F5S0_DESDL</name>
<gene>
    <name evidence="1" type="ordered locus">Desdi_0783</name>
</gene>
<organism evidence="1 2">
    <name type="scientific">Desulfitobacterium dichloroeliminans (strain LMG P-21439 / DCA1)</name>
    <dbReference type="NCBI Taxonomy" id="871963"/>
    <lineage>
        <taxon>Bacteria</taxon>
        <taxon>Bacillati</taxon>
        <taxon>Bacillota</taxon>
        <taxon>Clostridia</taxon>
        <taxon>Eubacteriales</taxon>
        <taxon>Desulfitobacteriaceae</taxon>
        <taxon>Desulfitobacterium</taxon>
    </lineage>
</organism>